<dbReference type="AlphaFoldDB" id="A0A2N0VED0"/>
<reference evidence="4 5" key="1">
    <citation type="submission" date="2017-11" db="EMBL/GenBank/DDBJ databases">
        <title>Rhodohalobacter 15182 sp. nov., isolated from a salt lake.</title>
        <authorList>
            <person name="Han S."/>
        </authorList>
    </citation>
    <scope>NUCLEOTIDE SEQUENCE [LARGE SCALE GENOMIC DNA]</scope>
    <source>
        <strain evidence="4 5">15182</strain>
    </source>
</reference>
<dbReference type="Pfam" id="PF10081">
    <property type="entry name" value="Abhydrolase_9"/>
    <property type="match status" value="1"/>
</dbReference>
<organism evidence="4 5">
    <name type="scientific">Rhodohalobacter barkolensis</name>
    <dbReference type="NCBI Taxonomy" id="2053187"/>
    <lineage>
        <taxon>Bacteria</taxon>
        <taxon>Pseudomonadati</taxon>
        <taxon>Balneolota</taxon>
        <taxon>Balneolia</taxon>
        <taxon>Balneolales</taxon>
        <taxon>Balneolaceae</taxon>
        <taxon>Rhodohalobacter</taxon>
    </lineage>
</organism>
<dbReference type="PIRSF" id="PIRSF007542">
    <property type="entry name" value="UCP007542"/>
    <property type="match status" value="1"/>
</dbReference>
<sequence>MIKRYFSTTGLLIGTLFFALSLSPTLIPRPDTVQGIISGLALASGYGVGVFSIWILKYFELPQPKEKSQRILQIAAGSFFLLITVISLWRTTIWQNSLRQLMGMEADAFVQPVVVGLIAIVVFLAVLLIGRLFLITKRFLANKMENYVPPRVSFVFGLIITFILFWLIINGVLFSQLVRMADSTYQQVDALVEPDHEKPINPMKTGSAESILSWDEMGRQGRRFLTEGPSASDIQNFTDSTTMDPIRVYVGMHASEDFNERADMALQEMIRQGAFDRSILILITPSGTGWVDPGAIETVEYLHKGNIASVAAQYSYLPSPLSLIAEEDYGSEMARALFQKVYGYWSSLPESSRPELYLHGLSLGALNSDHSFDLYDIISDPFHGVLWVGPPFRKTTWRTITENRNEGSPAWLPEFRDGSVVRFANQNGGLESGDAEWASFRIAYLQYASDPITFFDTSIFTHEPDWMKSPRGPDVSLYLRWYPIVTGLQVAADLLTGIGNTPPGYGHEYAAEHYYDSWLALTEPTGWSTEEIARLQQFFKNRSHR</sequence>
<evidence type="ECO:0000259" key="2">
    <source>
        <dbReference type="Pfam" id="PF10081"/>
    </source>
</evidence>
<accession>A0A2N0VED0</accession>
<evidence type="ECO:0000259" key="3">
    <source>
        <dbReference type="Pfam" id="PF15420"/>
    </source>
</evidence>
<keyword evidence="5" id="KW-1185">Reference proteome</keyword>
<dbReference type="InterPro" id="IPR027787">
    <property type="entry name" value="Alpha/beta-hydrolase_catalytic"/>
</dbReference>
<keyword evidence="1" id="KW-1133">Transmembrane helix</keyword>
<feature type="transmembrane region" description="Helical" evidence="1">
    <location>
        <begin position="35"/>
        <end position="59"/>
    </location>
</feature>
<evidence type="ECO:0000313" key="4">
    <source>
        <dbReference type="EMBL" id="PKD42478.1"/>
    </source>
</evidence>
<proteinExistence type="predicted"/>
<gene>
    <name evidence="4" type="ORF">CWD77_13755</name>
</gene>
<dbReference type="InterPro" id="IPR027788">
    <property type="entry name" value="Alpha/beta-hydrolase_N_dom"/>
</dbReference>
<protein>
    <recommendedName>
        <fullName evidence="6">Alpha/beta-hydrolase catalytic domain-containing protein</fullName>
    </recommendedName>
</protein>
<feature type="transmembrane region" description="Helical" evidence="1">
    <location>
        <begin position="71"/>
        <end position="89"/>
    </location>
</feature>
<comment type="caution">
    <text evidence="4">The sequence shown here is derived from an EMBL/GenBank/DDBJ whole genome shotgun (WGS) entry which is preliminary data.</text>
</comment>
<dbReference type="InterPro" id="IPR012037">
    <property type="entry name" value="Alpha/beta-hydrolase_fam"/>
</dbReference>
<dbReference type="RefSeq" id="WP_101074162.1">
    <property type="nucleotide sequence ID" value="NZ_PISP01000006.1"/>
</dbReference>
<dbReference type="EMBL" id="PISP01000006">
    <property type="protein sequence ID" value="PKD42478.1"/>
    <property type="molecule type" value="Genomic_DNA"/>
</dbReference>
<evidence type="ECO:0008006" key="6">
    <source>
        <dbReference type="Google" id="ProtNLM"/>
    </source>
</evidence>
<feature type="domain" description="Alpha/beta-hydrolase N-terminal" evidence="3">
    <location>
        <begin position="22"/>
        <end position="229"/>
    </location>
</feature>
<name>A0A2N0VED0_9BACT</name>
<keyword evidence="1" id="KW-0812">Transmembrane</keyword>
<dbReference type="Pfam" id="PF15420">
    <property type="entry name" value="Abhydrolase_9_N"/>
    <property type="match status" value="1"/>
</dbReference>
<feature type="domain" description="Alpha/beta-hydrolase catalytic" evidence="2">
    <location>
        <begin position="246"/>
        <end position="535"/>
    </location>
</feature>
<keyword evidence="1" id="KW-0472">Membrane</keyword>
<feature type="transmembrane region" description="Helical" evidence="1">
    <location>
        <begin position="154"/>
        <end position="174"/>
    </location>
</feature>
<evidence type="ECO:0000256" key="1">
    <source>
        <dbReference type="SAM" id="Phobius"/>
    </source>
</evidence>
<dbReference type="OrthoDB" id="4397445at2"/>
<feature type="transmembrane region" description="Helical" evidence="1">
    <location>
        <begin position="109"/>
        <end position="134"/>
    </location>
</feature>
<dbReference type="Proteomes" id="UP000233398">
    <property type="component" value="Unassembled WGS sequence"/>
</dbReference>
<evidence type="ECO:0000313" key="5">
    <source>
        <dbReference type="Proteomes" id="UP000233398"/>
    </source>
</evidence>